<sequence length="177" mass="19129">MALIIDGTARETLSVAGQEFSLIEPLAAGTLLWSGSQSSGSIQMPETVKPNWKNVNGIKIELLKHIPDRNRPDLIANTYVETDKLTFNPTAPFKISQAQLQSGQPITFNEVTKTNGYDFVFYANGARDGMFTTHGLITITPAQHEISLSVRDISLTEMAGTGGSGTYVITVARISAL</sequence>
<dbReference type="Proteomes" id="UP000326779">
    <property type="component" value="Chromosome"/>
</dbReference>
<accession>A0A5P8M3D8</accession>
<name>A0A5P8M3D8_9LACO</name>
<dbReference type="AlphaFoldDB" id="A0A5P8M3D8"/>
<proteinExistence type="predicted"/>
<evidence type="ECO:0000313" key="2">
    <source>
        <dbReference type="Proteomes" id="UP000326779"/>
    </source>
</evidence>
<protein>
    <submittedName>
        <fullName evidence="1">Uncharacterized protein</fullName>
    </submittedName>
</protein>
<evidence type="ECO:0000313" key="1">
    <source>
        <dbReference type="EMBL" id="QFR23022.1"/>
    </source>
</evidence>
<dbReference type="RefSeq" id="WP_152260480.1">
    <property type="nucleotide sequence ID" value="NZ_CP045143.1"/>
</dbReference>
<dbReference type="EMBL" id="CP045143">
    <property type="protein sequence ID" value="QFR23022.1"/>
    <property type="molecule type" value="Genomic_DNA"/>
</dbReference>
<reference evidence="1 2" key="1">
    <citation type="submission" date="2019-10" db="EMBL/GenBank/DDBJ databases">
        <title>The completed genome of Lactobacillus harbinensis M1.</title>
        <authorList>
            <person name="Zheng Y."/>
        </authorList>
    </citation>
    <scope>NUCLEOTIDE SEQUENCE [LARGE SCALE GENOMIC DNA]</scope>
    <source>
        <strain evidence="1 2">M1</strain>
    </source>
</reference>
<gene>
    <name evidence="1" type="ORF">D1010_05960</name>
</gene>
<organism evidence="1 2">
    <name type="scientific">Schleiferilactobacillus harbinensis</name>
    <dbReference type="NCBI Taxonomy" id="304207"/>
    <lineage>
        <taxon>Bacteria</taxon>
        <taxon>Bacillati</taxon>
        <taxon>Bacillota</taxon>
        <taxon>Bacilli</taxon>
        <taxon>Lactobacillales</taxon>
        <taxon>Lactobacillaceae</taxon>
        <taxon>Schleiferilactobacillus</taxon>
    </lineage>
</organism>
<dbReference type="KEGG" id="lhb:D1010_05960"/>